<dbReference type="OrthoDB" id="290788at2759"/>
<evidence type="ECO:0000313" key="4">
    <source>
        <dbReference type="Proteomes" id="UP000689195"/>
    </source>
</evidence>
<keyword evidence="1" id="KW-0472">Membrane</keyword>
<sequence>MKSSLLIIILSLWTVNTNMTQNGCTSKLNKISIYPTTNEILTWQIKSEFFDGADLTYTLSDSQQKEFQIIHPIEQTGRDTSHKNVASNIITAKAARISSSGFWLNIFAFLDQSEEDVYLNIAEGTDIRASPNFNQRYFITKRNNTEITCFDVDFTNTQQYIVDCQKQVIQDEKIQLENIFFVLSKDGNKTQMFTEKAFFQTYKQRFLGQYTITNALGVTHQYLFRVTPAYAISLDSELALDSLVEVYLMSASGEPQNTNFVLDRAVLAETLGVPNVSFSLVDFSVQPNGDIYLLDAYNGLYIVNYLPNGEWKIQNIVYPRTGQAFAFSVNSFIKEDESLAHVIVVQGYNYFIQIENMELKYIYDLPFIQLEYPAYIKLSQENVIIRNEHTLYLYNIDTENVQLNSKFTLSQKDIILLNPYLPDLVVISNLLSKRYTLSMGYLKYMGSTEAKTQKDIILTANAPNDQKCSITISYQILNDRDPQIYKLVNSVNPFPKTLIEGDTYQQLQTQASGPNQQYHLSDNQEEDTQIQGIINKRWILKKDSIVWPNNVVYADVLVLEKQTQFYQIIQTDDLKMQIWLCEHLSIFEQEFTCFKIASDINLKVIVNKQTFTLWRHDLNNIFFMYRDTDYSVIMKYYYAGEQKIFKQLTYDKSNPLNKIQSLFFADNYFFIIKADDTILAYSTYDHENQLLAIADANTFKPYGYSLNWKPQRLFGNRKLHPNLLFVVNQDNIVLIDFHNKFTFLQQFAFKNNLEVELAIAEDTFFIVYGQSKQGAKDGFIEEYDFSRLNNIFKIKTIQLYWYQITSPLTIDQSEENGRLFVRAYCKYSKKVHILVFTPDTLQHDSLYDAWSISNENIADDDKIVMAVDGDQQMFLYTYVKGQTTLISELKNSVMTIKVNLDNSMYNSNMNLDLIVSNYDYPDETFNTIKIQQQVQFINTQSSIQIDNSKFELSKSGVIMNSNVQQKNVELGTQWFSGQLIGIDLECEQCEYHVLIQNILEINNPKFFNGFEIRDLIKYNDNTNIFVATKGLIFTSLDNTFQASYHFDLPSPTYRCYQAQVSADKLLIYTLCEDKGQFSIYVTGCISVTGCSPLGEKYKLEQASKIQLIDNDIMVVLHTDNFQYSEIDGRIVIYQLKKGLTTWNLEVLDVIATQTLNSQLEKPLEYFRPSDFIVIKQYSNQDQTVYKMIISNSKNGIVFYDFTLNNLRYQFQSVESFDLYNYLNYEVNQYAFQNTHFLQIRLTENPTYNVIQQSIQFQLLIQTNNAAHYGITFNFKKSLNQLSTKIDSKQLDFVLNRYSNWPSINKIATNGNYIAIPYFNDNSLLIGLYKKSASIPATIISGTYLEYIQGQYISPLNMALFFDLSQEKLLFASELQGPLKSYSVLDSPMITFNNKDGDLKNQTITVILQNDFNIEKTKFKLEVRPIDLNECQTKITNIQIYPSTTEIMQWQLSNGIFEGVGLKYSIEDNQDFTIIQPIIQINSSQHCTQVIGKVQAIKSQWILSEWNGHFAFIDYSTATNGLYYTKVAAQQNEAPNFSEVVYVDPEAPTTKCFDFDYVDSESSDNFLIDCQLDQQKIIYIIKAKTIKAISTIQSEFTTNKLRWFNRLPYIGSNFYLRITPAFSNTEDGSVGNVSLIELFYLDGQNIVLLSIIDNAMLAKLLKKDKIDFMLVDYKVFNHEHFYDDAILYLLDQKLGIISLQFDYKTKDWKLLDHINFNLQQFVAFDIDDFINEKGQIVQHIVLLSYNYFFLLENKEIIKVRDLDYFTSTYPQQISLSQRNIFIPHNDAVYIYGFNDQSITLLDKQLITGGFSVDKKKEEFIAIGQKESNLFFFSQGALKYEFKSGKIKDGEVKIIAKSLNNQQCQSNIKYSIIKSDDTKIYKKTESETPFQPVVDENTIIDLGELTLGPNQKYQVVYEMSENNNSLIKEQEQQDQIRIIQKRQYQTKGQPQNIIYQASIVQKQSNFIITAFQLQSKELIIQYSTISDSDTYEFKQISTINDIKVELNDQVFNMWDAGALYIKFVTLINEYQINIYKFTIFGQQSVEKITFPQEEGQQIVSILNQGQYLFILQKNGVLLSYTSEQFSFVNSINSNDLIGFNGSWEPLKLYGNRILKSNIVFIQYEDKIVLLNYIKSEFIFIKLIEYTQYNQIYISAAKDSFFLVNNQEILEYNYQNLLNIFKSKTVELFGYTIDIPLTVTSQLSTGNLIIKTTKAQDIYLNIFRPSLTQHETFYLAYLLNGFKDTLKFTISIADDEQMILSINHAYNQTIDIIEQSPLLVFDPKYDDKNYYKLVKLAVIVKNQDEQSNQLIFEQNVRIVNSFSTLSVKNSNSSIKINSTNTVEFPFESAQGQNIFTTLKKQNDTKDNIILKSMIQQINNSKKMDYHINYGYSKDKKNPEQFTVYLQAKNTLLIGTNQGEELSYVPAEYTLPDQYNCFRVDNYKDRFYSICNNGVENELVLTNCINKKCQLINSYISIPNGHQVLAPYDNFIIVLFYNPLNPQDQDGEYRIYQIISNNGFHVSKEVMVMNLEYIKNNINNNATNYRPSSMTGVGVEINKDTYIYLLLVTNCIDELMFNNLVLFQEDIYSSGISSISLKKLLNQQITDQTLFLSTQIMSQAFDKDILTIDVVILTSDSGSFQIKMKFKYIKDKMKFENQQSDIIRTFIKYNDWKVLNYLAVDSSSIGVAYYQEKQVTVGIYKILNDSPYLVTSGGYKYVVSKQEDLSPLNFLMLLSENYFFSGNPNEKGLIKYKLNKNNSIEIKEPQNLKSQNLSLTFENDFSKAEYKIELEIIPNNDDDSSKGLGAVWIVLIVLGSLVCLALMGFCYYKQKDPNQEEEGQLITSSLIVFLICLLTVNTKSTGCSSKVEQLQLFPTKGEKLQINLHDNLFDGEDLTYDLQDTYFKIINPVANTGGSSSHIITASNIRAAKPYHTKKMQSWLNSFVFLDQNANDVSIYFSEGTSLDKLPTPDFKNKVKIATVTDSLQCYDVEYIDNDKFIIDCQKEVLEKQIKKQIDVFYIYSKQTKQVTQFDDEASVKIYNQRRIGLFYSTSALGKETTYIVRVTPTYSLDPNQQLSGNSIVQVYALSDNYQPLPRNYILDNVTMAFLLGKPDFEFSIVDFEISFNGFIFLLDAQYGLFVVRFQPTGKWELFAQADFQLGRSFAFDIDYEHKKDGSELGIVAVLGYNFFAIFDAEKSYVHDLPFLQLDYPATIKISQDNIIVRNEKQAFFYKLDVDTDKIYLNYKLDIPQTDILLVNPQEPDVIQISTRNSYRYTISNGYLAYYGSDKIQEKKVVSIKAKASNKQECTVFLSYQIIEDNENWIYQLFDQPMPLPNTIAEGQTQSILKKLASGPNLQYRLLKPVQLEATEITATIRSRVELTLNQEQPTNVIYAEIVSSEDHTQFYQVLQTENQQIKILSCVHDSIYNDATFCEVFIDDLKITTKINKQNFSIWIKHGIMYFMYVHAEYNIIIRSIHDGVITPVKIIQLDPTDTANKIQSILNCGDYLLVHIANNDILTYLTYRPELFVLTTLNKNSFSQYGYNEDWEPKALFTNKKLHPNIVFILHKNHILILDTDYGLFSFIKTIQITPNLDYSIAIGQETFFVVQGKSADTVKDAKIYEYNFADINNVYLQKNLYLYWYDISTPLNVDFSEETGHMFVRGVCLYCSKSFVIVFKPNTPQHEALVQAWDIADTVIPDSKSILIAANGLHQTYLYLNVEGEQSLFAVYDQTTMTINSIIQQDVYSNKYQLDFQIRNYNFQGKPEKFNTVDIAQQVNTISSLTNIKLNQNAFPFSQSGIQILSTDDSKTFDLGKDWYSGQIGNFEVDCNQCETNIELQSTFDLINPKIFNGYEIRDQIKYNENFNIMQATTGLIFVNPDNTLASVYDFDLPNFQYQCYQATVSEDKMVVYSLCNDGTEFTVYATGCFSITGCSPLGEKFKLGTASKIQVVSNELLVVLHTDTNNPELFQDGKIVLYRIVMGLEDWRLEIIEVIDTNYLNSKLTTPLQDFRPADFSVVKQKYQQNNKYSYKLLISDSNSGFIFIDFSFSDLPSYQFLSIETLNLHDFLNKQVGQYTLATTKFLSFQFIWEPTFDWSSDEVRVYLIILTSDASQYGLKLIFKGQPTFNTVLTTKALSAIIVRYGDWVPMNKLAIQNNYLTLAIPYKQQNQIVVAVYNIDILTENHSSAVVPTISVGTYRVFYEQGQWLSPLNLAVFFSKNDKILFVSQLQGPLQSYGIYKSPLLILKNQDKTLKSQEITLIAKNDFSEETLKFKLIVQDVDNNECIAKITNLQIYPSTGEILTWNLSQNIFEGVSLKYVQDDTNDFTIIQPTSQIGNSKDHKQVATSIVSAKAMLTQNRAWSNQFGFLNKQGSTYSIFYTNTPAINAAPSFNQVLNIKKTDANLNCLDFVQLSTTTFVVDCQIQNNKFFLLIKDTDETQTTTITNTQVNRALGAYKINDQQFVLRVTFSFTTEGQLTNDSFVELFQYANGSLQAMQTLDKAKLSNISGKQINELNIVDFKVGLNGLIYLLDAKIGIFVVNFDTEWRFKNLITFKFGQSFAFDRTILKNQEEAFVIQGYNYYIIIDSEGKTKKVQDLQFNSITYPQSISASSNFIFVKNQAILYVYHSDDINTGLIDIIDSTNGAAIINPFIQEIVTLSLQSSARWNISLGSLKFNGVNQASQAFQDLTIKATSQHKITCSTKIQYQVIESSSKAPIKKNKSDQPFPQVFDEIFEQFQLGNLISGPNLEYILSLPKMPLDFTAQVVQNREIQVTNWPKTPLYSTELVGNDRETLFQIFQTQDKLLTIQSCVLTDHIKYVCRDYGNVQLQERVSDQLFSIWQDTDNIVRFITIQSSYKVTAYLAPDGVVIEDKQIQFTEQEGQQIVSILNQGQYLFILQKNGVLRSYTSEQFSFVNSITGNDLIGFNGQWKPLKLYGNRMLKSNIVFVQNENNIVLINYINTEFIFIKLIEYTQNNEIYISAAKDSFFLVNNKEILEYNYQNLLNIFKSKTVELFGYTIVNPLTVTSQLSTGNLIIKTTKAQDIYLNIFRPSLTQHDTFYLAFKLNGIKQDDQIQLSLGGSLYIITFANGQKIQQLNFILLNPELIIIPTKKLQKFVTNFQILMAIMNGDDQTQKINYEQNVKVANTFTNLIVNDEEYLNSIDINETDGKTEVAIRSDWIGGQIISTELSLQAINDDITLLPFVSQEQPVLMDYTIFDVAKPQAVTFLQASNTVLSFKGDDLKNAQPLLPKLSEQYKCYRLEADTTRLYSLCNNGVEDQIQVASCDDKQKCQRENAYISAPFATQIVALAQDVVVILHTDSLNPENYDGYITIQKLVQIDGIWSSNILLTIDYDFIQQKMGAQAPKQFRPSSFSHSPTGNNVSVFYLQLIITDSVNGLLFIDLTLSKTTSEVKYQFSEYQLLKDWLNIDQYATDATHYYQAQIITQQVEYPTKKTVRLVLVTDISSSFVFELVFAIQANVSSKLSSIRTIVTLNRYGNFKALNYVSASSSSIAIPYVNNLEVIIGVYKIPTDQENSAVQTIQGSHTFAYFQQQITPQDFLLYNTDSIFLTSTSKAGVYQNLVRYQQILKFGEPKNLHSQKLTLTFQNDFRRVVRTVNLSINPVDKDECQTKMTDLKIYTSQGEVMQWALTQNFFDGVSLKYSVDQAEFSVVQPLTQIGDSKDHKQVATQILSAKAILTQNRAWSNQFGFLNKDGFKYSIFYTNTPAINVAPSFNQVLNIKTTEDNLDCQDFLQLSTTIFVVDCQLKDNKFFLFINGTDEKRIITIENTLMKRALGQYRIKDDQYVVRVSLSITNEGQLAQNSFVELFQLQADGLASKGTLDKGVLSKISGKQIDELNIIDFNIGLNGQIYLLDAKLGIFVVYFDTDWKFSKAMNLNFGQFFAFDRAILSNNQEIFVIKGFNFYGVINQEGIIIKIQDLPFASVSYPQSIRLSGKYVFTKNQGNLYIYHFDDNNSSLIDIVNLSNGAGIINPNSQEIVTVSLTSSSAWTFSLGQLKFNGNAQASTNFKAVTIQAKSQHNQLCYSRLYYLVIASNSETIYKKDDTETPFPNILDENDEQIKLGNLVSGPNLIYEIVQPKLPIELNKNQFLSVNAEPDLDVFAQIAHQRTIQVNKWLKKPLYQASLVGNNQETLFQVFQQEDKKVLIQTCELVDHVKYECKDIGNLQVQVQLSDQIFDIWQDSENIVHFIILDTSFIIKFYKITLFTTIEYGKIKLNENEEKDELKVVAFQNQGEFLFVIQESGVLSSYSTEKFTLINQITGENLIGFQGDWKPIKLYGNRVLRQNVIFVQNENNVVIINYSNQEFIYGSKMDYTKDNQLYIAQSTNSFFFVNNQELSEYNYENINSVFKQKTVQLYGYQITMPLSVSSHIKTGILVIRTTKDDNVYLNIFKPDQLQHDTFYLAVKINCKVEDTFKLSASGSDPKGSAYIIALANSEAVQQLEYIVLDPELILIPNKQKQKYITDYEISINVKNADSKNNNIVPFTQKVKVINTFTNLIVDDTKATQQIEIEAKLNSTTIGLSNGWISGQQAYCTLKQEKTNDIVLQSYLQETQNMALKNYQFKDASAFQKNVVFQAMNNILLMKDNKLVESVPLFKDDLPKEYDCFRLTTFDKSIYSLCNNGVEDQIQVASCDDKQKCQRENAYISAPFATQIVALAQDVVVILHTDSLNPENYDGYITIQKLVQIDGIWSSNILLTIDYDFIQQKMGAQAPKQFRPSSFSHSLTHSDEESLSVQFIISDSVNGLVFIDFSIQKNTFEPKYLFMEYLLLKNWLNEHKQYANDNTHYYSNKIIEESNKDKIKSITLVVITDNSSSYVFNLQFAILDNQSNKLTQETNVKVALNRYGTWKALNTVAANKQSVVVAYMHNSKVIVGVYHIKENAVSVINGSFSFTTQGVQKLEPVDFLLYLQDSSLISSKVTKGLYQYEIRQDISLRFGESAKLENQTLTLTFSNDYRQVSKQIKLSIKPDNGGDDGETSSKAWWITLIVVGAALVLGILGFFFYKKRKDQEEDQEDQDTGYAPLN</sequence>
<protein>
    <submittedName>
        <fullName evidence="3">Uncharacterized protein</fullName>
    </submittedName>
</protein>
<gene>
    <name evidence="3" type="ORF">PPENT_87.1.T1380024</name>
</gene>
<dbReference type="Proteomes" id="UP000689195">
    <property type="component" value="Unassembled WGS sequence"/>
</dbReference>
<evidence type="ECO:0000256" key="2">
    <source>
        <dbReference type="SAM" id="SignalP"/>
    </source>
</evidence>
<reference evidence="3" key="1">
    <citation type="submission" date="2021-01" db="EMBL/GenBank/DDBJ databases">
        <authorList>
            <consortium name="Genoscope - CEA"/>
            <person name="William W."/>
        </authorList>
    </citation>
    <scope>NUCLEOTIDE SEQUENCE</scope>
</reference>
<evidence type="ECO:0000256" key="1">
    <source>
        <dbReference type="SAM" id="Phobius"/>
    </source>
</evidence>
<keyword evidence="2" id="KW-0732">Signal</keyword>
<keyword evidence="1" id="KW-0812">Transmembrane</keyword>
<organism evidence="3 4">
    <name type="scientific">Paramecium pentaurelia</name>
    <dbReference type="NCBI Taxonomy" id="43138"/>
    <lineage>
        <taxon>Eukaryota</taxon>
        <taxon>Sar</taxon>
        <taxon>Alveolata</taxon>
        <taxon>Ciliophora</taxon>
        <taxon>Intramacronucleata</taxon>
        <taxon>Oligohymenophorea</taxon>
        <taxon>Peniculida</taxon>
        <taxon>Parameciidae</taxon>
        <taxon>Paramecium</taxon>
    </lineage>
</organism>
<feature type="transmembrane region" description="Helical" evidence="1">
    <location>
        <begin position="2835"/>
        <end position="2852"/>
    </location>
</feature>
<proteinExistence type="predicted"/>
<feature type="transmembrane region" description="Helical" evidence="1">
    <location>
        <begin position="6988"/>
        <end position="7010"/>
    </location>
</feature>
<evidence type="ECO:0000313" key="3">
    <source>
        <dbReference type="EMBL" id="CAD8204652.1"/>
    </source>
</evidence>
<feature type="transmembrane region" description="Helical" evidence="1">
    <location>
        <begin position="2801"/>
        <end position="2823"/>
    </location>
</feature>
<dbReference type="EMBL" id="CAJJDO010000138">
    <property type="protein sequence ID" value="CAD8204652.1"/>
    <property type="molecule type" value="Genomic_DNA"/>
</dbReference>
<name>A0A8S1XW14_9CILI</name>
<keyword evidence="1" id="KW-1133">Transmembrane helix</keyword>
<keyword evidence="4" id="KW-1185">Reference proteome</keyword>
<feature type="chain" id="PRO_5035901562" evidence="2">
    <location>
        <begin position="21"/>
        <end position="7031"/>
    </location>
</feature>
<comment type="caution">
    <text evidence="3">The sequence shown here is derived from an EMBL/GenBank/DDBJ whole genome shotgun (WGS) entry which is preliminary data.</text>
</comment>
<feature type="signal peptide" evidence="2">
    <location>
        <begin position="1"/>
        <end position="20"/>
    </location>
</feature>
<accession>A0A8S1XW14</accession>